<organism evidence="1 2">
    <name type="scientific">Lecanicillium saksenae</name>
    <dbReference type="NCBI Taxonomy" id="468837"/>
    <lineage>
        <taxon>Eukaryota</taxon>
        <taxon>Fungi</taxon>
        <taxon>Dikarya</taxon>
        <taxon>Ascomycota</taxon>
        <taxon>Pezizomycotina</taxon>
        <taxon>Sordariomycetes</taxon>
        <taxon>Hypocreomycetidae</taxon>
        <taxon>Hypocreales</taxon>
        <taxon>Cordycipitaceae</taxon>
        <taxon>Lecanicillium</taxon>
    </lineage>
</organism>
<protein>
    <submittedName>
        <fullName evidence="1">Uncharacterized protein</fullName>
    </submittedName>
</protein>
<comment type="caution">
    <text evidence="1">The sequence shown here is derived from an EMBL/GenBank/DDBJ whole genome shotgun (WGS) entry which is preliminary data.</text>
</comment>
<evidence type="ECO:0000313" key="1">
    <source>
        <dbReference type="EMBL" id="KAJ3471971.1"/>
    </source>
</evidence>
<gene>
    <name evidence="1" type="ORF">NLG97_g11401</name>
</gene>
<name>A0ACC1QC57_9HYPO</name>
<accession>A0ACC1QC57</accession>
<evidence type="ECO:0000313" key="2">
    <source>
        <dbReference type="Proteomes" id="UP001148737"/>
    </source>
</evidence>
<dbReference type="Proteomes" id="UP001148737">
    <property type="component" value="Unassembled WGS sequence"/>
</dbReference>
<proteinExistence type="predicted"/>
<reference evidence="1" key="1">
    <citation type="submission" date="2022-07" db="EMBL/GenBank/DDBJ databases">
        <title>Genome Sequence of Lecanicillium saksenae.</title>
        <authorList>
            <person name="Buettner E."/>
        </authorList>
    </citation>
    <scope>NUCLEOTIDE SEQUENCE</scope>
    <source>
        <strain evidence="1">VT-O1</strain>
    </source>
</reference>
<dbReference type="EMBL" id="JANAKD010003711">
    <property type="protein sequence ID" value="KAJ3471971.1"/>
    <property type="molecule type" value="Genomic_DNA"/>
</dbReference>
<sequence>MIAGNEDVLNPADEPTEQQSREVDEKEVFALLVKPRVRYDVEVVTKLIVYTGIAWFAVALIPIIFEVVGLGTNHLRTH</sequence>
<keyword evidence="2" id="KW-1185">Reference proteome</keyword>